<dbReference type="EMBL" id="GBRD01002491">
    <property type="protein sequence ID" value="JAG63330.1"/>
    <property type="molecule type" value="Transcribed_RNA"/>
</dbReference>
<reference evidence="2" key="1">
    <citation type="submission" date="2014-09" db="EMBL/GenBank/DDBJ databases">
        <authorList>
            <person name="Magalhaes I.L.F."/>
            <person name="Oliveira U."/>
            <person name="Santos F.R."/>
            <person name="Vidigal T.H.D.A."/>
            <person name="Brescovit A.D."/>
            <person name="Santos A.J."/>
        </authorList>
    </citation>
    <scope>NUCLEOTIDE SEQUENCE</scope>
</reference>
<dbReference type="EMBL" id="GBRD01002492">
    <property type="protein sequence ID" value="JAG63329.1"/>
    <property type="molecule type" value="Transcribed_RNA"/>
</dbReference>
<dbReference type="AlphaFoldDB" id="A0A0K8TDU3"/>
<proteinExistence type="predicted"/>
<organism evidence="2">
    <name type="scientific">Lygus hesperus</name>
    <name type="common">Western plant bug</name>
    <dbReference type="NCBI Taxonomy" id="30085"/>
    <lineage>
        <taxon>Eukaryota</taxon>
        <taxon>Metazoa</taxon>
        <taxon>Ecdysozoa</taxon>
        <taxon>Arthropoda</taxon>
        <taxon>Hexapoda</taxon>
        <taxon>Insecta</taxon>
        <taxon>Pterygota</taxon>
        <taxon>Neoptera</taxon>
        <taxon>Paraneoptera</taxon>
        <taxon>Hemiptera</taxon>
        <taxon>Heteroptera</taxon>
        <taxon>Panheteroptera</taxon>
        <taxon>Cimicomorpha</taxon>
        <taxon>Miridae</taxon>
        <taxon>Mirini</taxon>
        <taxon>Lygus</taxon>
    </lineage>
</organism>
<protein>
    <submittedName>
        <fullName evidence="2">Uncharacterized protein</fullName>
    </submittedName>
</protein>
<accession>A0A0K8TDU3</accession>
<feature type="compositionally biased region" description="Basic and acidic residues" evidence="1">
    <location>
        <begin position="8"/>
        <end position="19"/>
    </location>
</feature>
<dbReference type="EMBL" id="GBRD01002490">
    <property type="protein sequence ID" value="JAG63331.1"/>
    <property type="molecule type" value="Transcribed_RNA"/>
</dbReference>
<evidence type="ECO:0000256" key="1">
    <source>
        <dbReference type="SAM" id="MobiDB-lite"/>
    </source>
</evidence>
<feature type="region of interest" description="Disordered" evidence="1">
    <location>
        <begin position="1"/>
        <end position="29"/>
    </location>
</feature>
<evidence type="ECO:0000313" key="2">
    <source>
        <dbReference type="EMBL" id="JAG63330.1"/>
    </source>
</evidence>
<name>A0A0K8TDU3_LYGHE</name>
<sequence length="199" mass="22203">MTFMQSSRRGDRGKPKISEEVEEDVSEGKIVLSDNEEIETFKRDVTSAGIESLEVDEDDSAVEQDLEIKHSLETLTQTLSILQEVPNMVLNTAQRNYLVPTMRATKRLLMTPRGCAALAGPITSLKSAIDAGILGVPKEPQFTQSLVEISMVISSLKGYNSCGTWNRPTMIWNNCIKCTVSFNNQYKHSIFTLMNLKLN</sequence>